<name>A0A9P4MIV5_9PEZI</name>
<organism evidence="1 2">
    <name type="scientific">Myriangium duriaei CBS 260.36</name>
    <dbReference type="NCBI Taxonomy" id="1168546"/>
    <lineage>
        <taxon>Eukaryota</taxon>
        <taxon>Fungi</taxon>
        <taxon>Dikarya</taxon>
        <taxon>Ascomycota</taxon>
        <taxon>Pezizomycotina</taxon>
        <taxon>Dothideomycetes</taxon>
        <taxon>Dothideomycetidae</taxon>
        <taxon>Myriangiales</taxon>
        <taxon>Myriangiaceae</taxon>
        <taxon>Myriangium</taxon>
    </lineage>
</organism>
<comment type="caution">
    <text evidence="1">The sequence shown here is derived from an EMBL/GenBank/DDBJ whole genome shotgun (WGS) entry which is preliminary data.</text>
</comment>
<gene>
    <name evidence="1" type="ORF">K461DRAFT_95224</name>
</gene>
<accession>A0A9P4MIV5</accession>
<proteinExistence type="predicted"/>
<dbReference type="AlphaFoldDB" id="A0A9P4MIV5"/>
<dbReference type="EMBL" id="ML996082">
    <property type="protein sequence ID" value="KAF2156390.1"/>
    <property type="molecule type" value="Genomic_DNA"/>
</dbReference>
<evidence type="ECO:0000313" key="1">
    <source>
        <dbReference type="EMBL" id="KAF2156390.1"/>
    </source>
</evidence>
<evidence type="ECO:0000313" key="2">
    <source>
        <dbReference type="Proteomes" id="UP000799439"/>
    </source>
</evidence>
<sequence>MKPCIVIFRPRDVLYYSPARHIGSPMPHHACGSNGDFCGSAGSAVDPSLAIPFCHAKPLDHPRSRRFIFRRKAGEGQSVVCCERDRGDIRYICNTLLATTLAELYQEVRVHWVFLCFSLQRRWLLGEHCLMLITRPTFHCVRRCQVVIPAS</sequence>
<reference evidence="1" key="1">
    <citation type="journal article" date="2020" name="Stud. Mycol.">
        <title>101 Dothideomycetes genomes: a test case for predicting lifestyles and emergence of pathogens.</title>
        <authorList>
            <person name="Haridas S."/>
            <person name="Albert R."/>
            <person name="Binder M."/>
            <person name="Bloem J."/>
            <person name="Labutti K."/>
            <person name="Salamov A."/>
            <person name="Andreopoulos B."/>
            <person name="Baker S."/>
            <person name="Barry K."/>
            <person name="Bills G."/>
            <person name="Bluhm B."/>
            <person name="Cannon C."/>
            <person name="Castanera R."/>
            <person name="Culley D."/>
            <person name="Daum C."/>
            <person name="Ezra D."/>
            <person name="Gonzalez J."/>
            <person name="Henrissat B."/>
            <person name="Kuo A."/>
            <person name="Liang C."/>
            <person name="Lipzen A."/>
            <person name="Lutzoni F."/>
            <person name="Magnuson J."/>
            <person name="Mondo S."/>
            <person name="Nolan M."/>
            <person name="Ohm R."/>
            <person name="Pangilinan J."/>
            <person name="Park H.-J."/>
            <person name="Ramirez L."/>
            <person name="Alfaro M."/>
            <person name="Sun H."/>
            <person name="Tritt A."/>
            <person name="Yoshinaga Y."/>
            <person name="Zwiers L.-H."/>
            <person name="Turgeon B."/>
            <person name="Goodwin S."/>
            <person name="Spatafora J."/>
            <person name="Crous P."/>
            <person name="Grigoriev I."/>
        </authorList>
    </citation>
    <scope>NUCLEOTIDE SEQUENCE</scope>
    <source>
        <strain evidence="1">CBS 260.36</strain>
    </source>
</reference>
<dbReference type="Proteomes" id="UP000799439">
    <property type="component" value="Unassembled WGS sequence"/>
</dbReference>
<protein>
    <submittedName>
        <fullName evidence="1">Uncharacterized protein</fullName>
    </submittedName>
</protein>
<keyword evidence="2" id="KW-1185">Reference proteome</keyword>